<comment type="similarity">
    <text evidence="3">Belongs to the isocitrate and isopropylmalate dehydrogenases family.</text>
</comment>
<keyword evidence="8" id="KW-0464">Manganese</keyword>
<organism evidence="9 10">
    <name type="scientific">Dillenia turbinata</name>
    <dbReference type="NCBI Taxonomy" id="194707"/>
    <lineage>
        <taxon>Eukaryota</taxon>
        <taxon>Viridiplantae</taxon>
        <taxon>Streptophyta</taxon>
        <taxon>Embryophyta</taxon>
        <taxon>Tracheophyta</taxon>
        <taxon>Spermatophyta</taxon>
        <taxon>Magnoliopsida</taxon>
        <taxon>eudicotyledons</taxon>
        <taxon>Gunneridae</taxon>
        <taxon>Pentapetalae</taxon>
        <taxon>Dilleniales</taxon>
        <taxon>Dilleniaceae</taxon>
        <taxon>Dillenia</taxon>
    </lineage>
</organism>
<dbReference type="SUPFAM" id="SSF53659">
    <property type="entry name" value="Isocitrate/Isopropylmalate dehydrogenase-like"/>
    <property type="match status" value="1"/>
</dbReference>
<keyword evidence="10" id="KW-1185">Reference proteome</keyword>
<protein>
    <submittedName>
        <fullName evidence="9">Isopropylmalate dehydrogenase-like domain</fullName>
    </submittedName>
</protein>
<dbReference type="GO" id="GO:0006739">
    <property type="term" value="P:NADP+ metabolic process"/>
    <property type="evidence" value="ECO:0007669"/>
    <property type="project" value="TreeGrafter"/>
</dbReference>
<dbReference type="GO" id="GO:0005739">
    <property type="term" value="C:mitochondrion"/>
    <property type="evidence" value="ECO:0007669"/>
    <property type="project" value="TreeGrafter"/>
</dbReference>
<evidence type="ECO:0000256" key="7">
    <source>
        <dbReference type="ARBA" id="ARBA00023002"/>
    </source>
</evidence>
<keyword evidence="5" id="KW-0479">Metal-binding</keyword>
<dbReference type="PANTHER" id="PTHR11822">
    <property type="entry name" value="NADP-SPECIFIC ISOCITRATE DEHYDROGENASE"/>
    <property type="match status" value="1"/>
</dbReference>
<dbReference type="GO" id="GO:0004450">
    <property type="term" value="F:isocitrate dehydrogenase (NADP+) activity"/>
    <property type="evidence" value="ECO:0007669"/>
    <property type="project" value="InterPro"/>
</dbReference>
<comment type="caution">
    <text evidence="9">The sequence shown here is derived from an EMBL/GenBank/DDBJ whole genome shotgun (WGS) entry which is preliminary data.</text>
</comment>
<dbReference type="Gene3D" id="3.40.718.10">
    <property type="entry name" value="Isopropylmalate Dehydrogenase"/>
    <property type="match status" value="1"/>
</dbReference>
<evidence type="ECO:0000256" key="2">
    <source>
        <dbReference type="ARBA" id="ARBA00001946"/>
    </source>
</evidence>
<dbReference type="GO" id="GO:0006102">
    <property type="term" value="P:isocitrate metabolic process"/>
    <property type="evidence" value="ECO:0007669"/>
    <property type="project" value="InterPro"/>
</dbReference>
<evidence type="ECO:0000256" key="6">
    <source>
        <dbReference type="ARBA" id="ARBA00022842"/>
    </source>
</evidence>
<dbReference type="EMBL" id="JBAMMX010000007">
    <property type="protein sequence ID" value="KAK6935959.1"/>
    <property type="molecule type" value="Genomic_DNA"/>
</dbReference>
<evidence type="ECO:0000256" key="8">
    <source>
        <dbReference type="ARBA" id="ARBA00023211"/>
    </source>
</evidence>
<comment type="cofactor">
    <cofactor evidence="2">
        <name>Mg(2+)</name>
        <dbReference type="ChEBI" id="CHEBI:18420"/>
    </cofactor>
</comment>
<gene>
    <name evidence="9" type="ORF">RJ641_032989</name>
</gene>
<dbReference type="Proteomes" id="UP001370490">
    <property type="component" value="Unassembled WGS sequence"/>
</dbReference>
<dbReference type="InterPro" id="IPR004790">
    <property type="entry name" value="Isocitrate_DH_NADP"/>
</dbReference>
<reference evidence="9 10" key="1">
    <citation type="submission" date="2023-12" db="EMBL/GenBank/DDBJ databases">
        <title>A high-quality genome assembly for Dillenia turbinata (Dilleniales).</title>
        <authorList>
            <person name="Chanderbali A."/>
        </authorList>
    </citation>
    <scope>NUCLEOTIDE SEQUENCE [LARGE SCALE GENOMIC DNA]</scope>
    <source>
        <strain evidence="9">LSX21</strain>
        <tissue evidence="9">Leaf</tissue>
    </source>
</reference>
<dbReference type="GO" id="GO:0006099">
    <property type="term" value="P:tricarboxylic acid cycle"/>
    <property type="evidence" value="ECO:0007669"/>
    <property type="project" value="UniProtKB-KW"/>
</dbReference>
<keyword evidence="6" id="KW-0460">Magnesium</keyword>
<evidence type="ECO:0000313" key="9">
    <source>
        <dbReference type="EMBL" id="KAK6935959.1"/>
    </source>
</evidence>
<evidence type="ECO:0000256" key="4">
    <source>
        <dbReference type="ARBA" id="ARBA00022532"/>
    </source>
</evidence>
<sequence length="132" mass="15117">MFRGSNEEEDGVSQINRKKQLRASCSMMIREFIVTAQHSTGEKSLAPFSWTQPHALTYLARVFWKSINDKLIFPFVELDIKYFELGLPNRDATDDKVTIESAEAILEYSVKIKSATITPDEVRVKEFNLGNK</sequence>
<accession>A0AAN8VQD6</accession>
<proteinExistence type="inferred from homology"/>
<keyword evidence="7" id="KW-0560">Oxidoreductase</keyword>
<keyword evidence="4" id="KW-0816">Tricarboxylic acid cycle</keyword>
<evidence type="ECO:0000313" key="10">
    <source>
        <dbReference type="Proteomes" id="UP001370490"/>
    </source>
</evidence>
<evidence type="ECO:0000256" key="3">
    <source>
        <dbReference type="ARBA" id="ARBA00007769"/>
    </source>
</evidence>
<evidence type="ECO:0000256" key="5">
    <source>
        <dbReference type="ARBA" id="ARBA00022723"/>
    </source>
</evidence>
<name>A0AAN8VQD6_9MAGN</name>
<dbReference type="AlphaFoldDB" id="A0AAN8VQD6"/>
<dbReference type="GO" id="GO:0046872">
    <property type="term" value="F:metal ion binding"/>
    <property type="evidence" value="ECO:0007669"/>
    <property type="project" value="UniProtKB-KW"/>
</dbReference>
<dbReference type="PANTHER" id="PTHR11822:SF21">
    <property type="entry name" value="ISOCITRATE DEHYDROGENASE [NADP], MITOCHONDRIAL"/>
    <property type="match status" value="1"/>
</dbReference>
<comment type="cofactor">
    <cofactor evidence="1">
        <name>Mn(2+)</name>
        <dbReference type="ChEBI" id="CHEBI:29035"/>
    </cofactor>
</comment>
<evidence type="ECO:0000256" key="1">
    <source>
        <dbReference type="ARBA" id="ARBA00001936"/>
    </source>
</evidence>